<dbReference type="InterPro" id="IPR001857">
    <property type="entry name" value="Ribosomal_bL19"/>
</dbReference>
<evidence type="ECO:0000256" key="4">
    <source>
        <dbReference type="ARBA" id="ARBA00023274"/>
    </source>
</evidence>
<evidence type="ECO:0000256" key="6">
    <source>
        <dbReference type="HAMAP-Rule" id="MF_00402"/>
    </source>
</evidence>
<dbReference type="InterPro" id="IPR038657">
    <property type="entry name" value="Ribosomal_bL19_sf"/>
</dbReference>
<dbReference type="Pfam" id="PF01245">
    <property type="entry name" value="Ribosomal_L19"/>
    <property type="match status" value="1"/>
</dbReference>
<evidence type="ECO:0000256" key="7">
    <source>
        <dbReference type="RuleBase" id="RU000559"/>
    </source>
</evidence>
<sequence>MSRTKLLQEVESEQIRTDLPEIREGYNIKIHVRIKEGNKERIQMYEGLVIAANGEGINKTIKVRKDSYGVGVERTFKLNSPLISTIEVLRKNKVRRAKLFYMRDLQGKSTRLKEIKANTETTSAKPKKVTKKVEVKPKTTTTKKPAAKNAAPKAAKK</sequence>
<dbReference type="GO" id="GO:0006412">
    <property type="term" value="P:translation"/>
    <property type="evidence" value="ECO:0007669"/>
    <property type="project" value="UniProtKB-UniRule"/>
</dbReference>
<keyword evidence="9" id="KW-0614">Plasmid</keyword>
<evidence type="ECO:0000313" key="9">
    <source>
        <dbReference type="EMBL" id="VEU56679.1"/>
    </source>
</evidence>
<keyword evidence="3 6" id="KW-0689">Ribosomal protein</keyword>
<comment type="similarity">
    <text evidence="2 6 7">Belongs to the bacterial ribosomal protein bL19 family.</text>
</comment>
<dbReference type="Proteomes" id="UP000290482">
    <property type="component" value="Plasmid 2"/>
</dbReference>
<evidence type="ECO:0000256" key="5">
    <source>
        <dbReference type="ARBA" id="ARBA00035171"/>
    </source>
</evidence>
<gene>
    <name evidence="9" type="primary">rplS_2</name>
    <name evidence="6" type="synonym">rplS</name>
    <name evidence="9" type="ORF">NCTC10112_00664</name>
</gene>
<organism evidence="9 10">
    <name type="scientific">Metamycoplasma orale</name>
    <name type="common">Mycoplasma orale</name>
    <dbReference type="NCBI Taxonomy" id="2121"/>
    <lineage>
        <taxon>Bacteria</taxon>
        <taxon>Bacillati</taxon>
        <taxon>Mycoplasmatota</taxon>
        <taxon>Mycoplasmoidales</taxon>
        <taxon>Metamycoplasmataceae</taxon>
        <taxon>Metamycoplasma</taxon>
    </lineage>
</organism>
<proteinExistence type="inferred from homology"/>
<dbReference type="GO" id="GO:0022625">
    <property type="term" value="C:cytosolic large ribosomal subunit"/>
    <property type="evidence" value="ECO:0007669"/>
    <property type="project" value="TreeGrafter"/>
</dbReference>
<comment type="function">
    <text evidence="1 6 7">This protein is located at the 30S-50S ribosomal subunit interface and may play a role in the structure and function of the aminoacyl-tRNA binding site.</text>
</comment>
<dbReference type="NCBIfam" id="TIGR01024">
    <property type="entry name" value="rplS_bact"/>
    <property type="match status" value="1"/>
</dbReference>
<accession>A0A448ZZL4</accession>
<dbReference type="PRINTS" id="PR00061">
    <property type="entry name" value="RIBOSOMALL19"/>
</dbReference>
<protein>
    <recommendedName>
        <fullName evidence="5 6">Large ribosomal subunit protein bL19</fullName>
    </recommendedName>
</protein>
<evidence type="ECO:0000256" key="2">
    <source>
        <dbReference type="ARBA" id="ARBA00005781"/>
    </source>
</evidence>
<dbReference type="SUPFAM" id="SSF50104">
    <property type="entry name" value="Translation proteins SH3-like domain"/>
    <property type="match status" value="1"/>
</dbReference>
<dbReference type="InterPro" id="IPR008991">
    <property type="entry name" value="Translation_prot_SH3-like_sf"/>
</dbReference>
<feature type="region of interest" description="Disordered" evidence="8">
    <location>
        <begin position="114"/>
        <end position="157"/>
    </location>
</feature>
<dbReference type="OrthoDB" id="9803541at2"/>
<dbReference type="KEGG" id="mob:NCTC10112_00664"/>
<reference evidence="9 10" key="1">
    <citation type="submission" date="2019-01" db="EMBL/GenBank/DDBJ databases">
        <authorList>
            <consortium name="Pathogen Informatics"/>
        </authorList>
    </citation>
    <scope>NUCLEOTIDE SEQUENCE [LARGE SCALE GENOMIC DNA]</scope>
    <source>
        <strain evidence="9 10">NCTC10112</strain>
        <plasmid evidence="10">2</plasmid>
    </source>
</reference>
<dbReference type="Gene3D" id="2.30.30.790">
    <property type="match status" value="1"/>
</dbReference>
<name>A0A448ZZL4_METOS</name>
<dbReference type="InterPro" id="IPR018257">
    <property type="entry name" value="Ribosomal_bL19_CS"/>
</dbReference>
<dbReference type="EMBL" id="LR214941">
    <property type="protein sequence ID" value="VEU56679.1"/>
    <property type="molecule type" value="Genomic_DNA"/>
</dbReference>
<feature type="compositionally biased region" description="Low complexity" evidence="8">
    <location>
        <begin position="138"/>
        <end position="157"/>
    </location>
</feature>
<dbReference type="HAMAP" id="MF_00402">
    <property type="entry name" value="Ribosomal_bL19"/>
    <property type="match status" value="1"/>
</dbReference>
<evidence type="ECO:0000313" key="10">
    <source>
        <dbReference type="Proteomes" id="UP000290482"/>
    </source>
</evidence>
<evidence type="ECO:0000256" key="1">
    <source>
        <dbReference type="ARBA" id="ARBA00002349"/>
    </source>
</evidence>
<dbReference type="PANTHER" id="PTHR15680:SF9">
    <property type="entry name" value="LARGE RIBOSOMAL SUBUNIT PROTEIN BL19M"/>
    <property type="match status" value="1"/>
</dbReference>
<dbReference type="PANTHER" id="PTHR15680">
    <property type="entry name" value="RIBOSOMAL PROTEIN L19"/>
    <property type="match status" value="1"/>
</dbReference>
<keyword evidence="10" id="KW-1185">Reference proteome</keyword>
<geneLocation type="plasmid" evidence="9">
    <name>2</name>
</geneLocation>
<evidence type="ECO:0000256" key="8">
    <source>
        <dbReference type="SAM" id="MobiDB-lite"/>
    </source>
</evidence>
<dbReference type="AlphaFoldDB" id="A0A448ZZL4"/>
<dbReference type="PROSITE" id="PS01015">
    <property type="entry name" value="RIBOSOMAL_L19"/>
    <property type="match status" value="1"/>
</dbReference>
<evidence type="ECO:0000256" key="3">
    <source>
        <dbReference type="ARBA" id="ARBA00022980"/>
    </source>
</evidence>
<dbReference type="GO" id="GO:0003735">
    <property type="term" value="F:structural constituent of ribosome"/>
    <property type="evidence" value="ECO:0007669"/>
    <property type="project" value="InterPro"/>
</dbReference>
<keyword evidence="4 6" id="KW-0687">Ribonucleoprotein</keyword>